<dbReference type="Pfam" id="PF25573">
    <property type="entry name" value="TPR_PSMD3_N"/>
    <property type="match status" value="1"/>
</dbReference>
<evidence type="ECO:0000313" key="5">
    <source>
        <dbReference type="EMBL" id="AFZ81465.1"/>
    </source>
</evidence>
<name>L0B0X6_THEEQ</name>
<dbReference type="RefSeq" id="XP_004831131.1">
    <property type="nucleotide sequence ID" value="XM_004831074.1"/>
</dbReference>
<dbReference type="KEGG" id="beq:BEWA_008770"/>
<sequence>MSLDTGINAMPYDAFRDLLSHCISILELGISRSESRFIIRLMRHFKTLRSFLNNHPSTSVRILKAHLKGYAFSSNPCVVAELAYNSLKVASPPILATSAQGDSLSDENLHDEFTSPSFEIQFVPHDSQLAETKVMLATLALIYLLDSKEYELAMELADKLANLMLSFNKRIMDYLAAKIYFYYSRSYELGGKFKDARNLLMKSYRKACLHHDPMTQAVTFNCILRNLIHHKLYSQAFKLICKTTFPEYLSSNAQYARYLYYYGKVLSVQLEYSEACSKLMQAIRKAPQNDKTAYGFKLQATKLSIIVNLLMCDIPSKSVFTNPSTRKDLKPYEAVVIAVRTGDLGIFSELCNKYSSLFEKDDTMFLISRLRNNVIKGGLRKINIAYSKIPLSHVASKLGISSVDYTESIISKAIHDGIIEAVIDHDAQFVQSKCNVDLYKSYEPMRAFHKRINFCLKLHSNAIQAMRYPEEQENSKDAAVPSNDKDSLELEFDNGLGDGPLL</sequence>
<dbReference type="InterPro" id="IPR050756">
    <property type="entry name" value="CSN3"/>
</dbReference>
<dbReference type="PROSITE" id="PS50250">
    <property type="entry name" value="PCI"/>
    <property type="match status" value="1"/>
</dbReference>
<dbReference type="AlphaFoldDB" id="L0B0X6"/>
<dbReference type="PANTHER" id="PTHR10758">
    <property type="entry name" value="26S PROTEASOME NON-ATPASE REGULATORY SUBUNIT 3/COP9 SIGNALOSOME COMPLEX SUBUNIT 3"/>
    <property type="match status" value="1"/>
</dbReference>
<dbReference type="SUPFAM" id="SSF46785">
    <property type="entry name" value="Winged helix' DNA-binding domain"/>
    <property type="match status" value="1"/>
</dbReference>
<dbReference type="EMBL" id="CP001670">
    <property type="protein sequence ID" value="AFZ81465.1"/>
    <property type="molecule type" value="Genomic_DNA"/>
</dbReference>
<evidence type="ECO:0000256" key="2">
    <source>
        <dbReference type="ARBA" id="ARBA00022942"/>
    </source>
</evidence>
<keyword evidence="2 5" id="KW-0647">Proteasome</keyword>
<feature type="domain" description="PCI" evidence="4">
    <location>
        <begin position="268"/>
        <end position="437"/>
    </location>
</feature>
<dbReference type="InterPro" id="IPR000717">
    <property type="entry name" value="PCI_dom"/>
</dbReference>
<dbReference type="STRING" id="1537102.L0B0X6"/>
<dbReference type="Pfam" id="PF01399">
    <property type="entry name" value="PCI"/>
    <property type="match status" value="1"/>
</dbReference>
<dbReference type="GO" id="GO:0030234">
    <property type="term" value="F:enzyme regulator activity"/>
    <property type="evidence" value="ECO:0007669"/>
    <property type="project" value="InterPro"/>
</dbReference>
<dbReference type="Gene3D" id="1.25.40.570">
    <property type="match status" value="1"/>
</dbReference>
<proteinExistence type="inferred from homology"/>
<dbReference type="SMART" id="SM00753">
    <property type="entry name" value="PAM"/>
    <property type="match status" value="1"/>
</dbReference>
<dbReference type="SMART" id="SM00088">
    <property type="entry name" value="PINT"/>
    <property type="match status" value="1"/>
</dbReference>
<organism evidence="5 6">
    <name type="scientific">Theileria equi strain WA</name>
    <dbReference type="NCBI Taxonomy" id="1537102"/>
    <lineage>
        <taxon>Eukaryota</taxon>
        <taxon>Sar</taxon>
        <taxon>Alveolata</taxon>
        <taxon>Apicomplexa</taxon>
        <taxon>Aconoidasida</taxon>
        <taxon>Piroplasmida</taxon>
        <taxon>Theileriidae</taxon>
        <taxon>Theileria</taxon>
    </lineage>
</organism>
<dbReference type="InterPro" id="IPR057985">
    <property type="entry name" value="TPR_PSMD3_N"/>
</dbReference>
<dbReference type="GO" id="GO:0042176">
    <property type="term" value="P:regulation of protein catabolic process"/>
    <property type="evidence" value="ECO:0007669"/>
    <property type="project" value="InterPro"/>
</dbReference>
<evidence type="ECO:0000256" key="1">
    <source>
        <dbReference type="ARBA" id="ARBA00007912"/>
    </source>
</evidence>
<feature type="region of interest" description="Disordered" evidence="3">
    <location>
        <begin position="469"/>
        <end position="502"/>
    </location>
</feature>
<protein>
    <submittedName>
        <fullName evidence="5">Proteasome regulatory component, putative</fullName>
    </submittedName>
</protein>
<dbReference type="Pfam" id="PF08375">
    <property type="entry name" value="Rpn3_C"/>
    <property type="match status" value="1"/>
</dbReference>
<dbReference type="GO" id="GO:0008541">
    <property type="term" value="C:proteasome regulatory particle, lid subcomplex"/>
    <property type="evidence" value="ECO:0007669"/>
    <property type="project" value="TreeGrafter"/>
</dbReference>
<evidence type="ECO:0000313" key="6">
    <source>
        <dbReference type="Proteomes" id="UP000031512"/>
    </source>
</evidence>
<dbReference type="GeneID" id="15804852"/>
<evidence type="ECO:0000256" key="3">
    <source>
        <dbReference type="SAM" id="MobiDB-lite"/>
    </source>
</evidence>
<dbReference type="GO" id="GO:0006511">
    <property type="term" value="P:ubiquitin-dependent protein catabolic process"/>
    <property type="evidence" value="ECO:0007669"/>
    <property type="project" value="TreeGrafter"/>
</dbReference>
<dbReference type="eggNOG" id="KOG2581">
    <property type="taxonomic scope" value="Eukaryota"/>
</dbReference>
<dbReference type="PANTHER" id="PTHR10758:SF2">
    <property type="entry name" value="26S PROTEASOME NON-ATPASE REGULATORY SUBUNIT 3"/>
    <property type="match status" value="1"/>
</dbReference>
<accession>L0B0X6</accession>
<dbReference type="VEuPathDB" id="PiroplasmaDB:BEWA_008770"/>
<comment type="similarity">
    <text evidence="1">Belongs to the proteasome subunit S3 family.</text>
</comment>
<dbReference type="OrthoDB" id="1713558at2759"/>
<dbReference type="InterPro" id="IPR013586">
    <property type="entry name" value="PSMD3_C"/>
</dbReference>
<reference evidence="5 6" key="1">
    <citation type="journal article" date="2012" name="BMC Genomics">
        <title>Comparative genomic analysis and phylogenetic position of Theileria equi.</title>
        <authorList>
            <person name="Kappmeyer L.S."/>
            <person name="Thiagarajan M."/>
            <person name="Herndon D.R."/>
            <person name="Ramsay J.D."/>
            <person name="Caler E."/>
            <person name="Djikeng A."/>
            <person name="Gillespie J.J."/>
            <person name="Lau A.O."/>
            <person name="Roalson E.H."/>
            <person name="Silva J.C."/>
            <person name="Silva M.G."/>
            <person name="Suarez C.E."/>
            <person name="Ueti M.W."/>
            <person name="Nene V.M."/>
            <person name="Mealey R.H."/>
            <person name="Knowles D.P."/>
            <person name="Brayton K.A."/>
        </authorList>
    </citation>
    <scope>NUCLEOTIDE SEQUENCE [LARGE SCALE GENOMIC DNA]</scope>
    <source>
        <strain evidence="5 6">WA</strain>
    </source>
</reference>
<gene>
    <name evidence="5" type="ORF">BEWA_008770</name>
</gene>
<dbReference type="InterPro" id="IPR036390">
    <property type="entry name" value="WH_DNA-bd_sf"/>
</dbReference>
<dbReference type="Proteomes" id="UP000031512">
    <property type="component" value="Chromosome 3"/>
</dbReference>
<evidence type="ECO:0000259" key="4">
    <source>
        <dbReference type="PROSITE" id="PS50250"/>
    </source>
</evidence>
<keyword evidence="6" id="KW-1185">Reference proteome</keyword>